<organism evidence="3 4">
    <name type="scientific">Algicella marina</name>
    <dbReference type="NCBI Taxonomy" id="2683284"/>
    <lineage>
        <taxon>Bacteria</taxon>
        <taxon>Pseudomonadati</taxon>
        <taxon>Pseudomonadota</taxon>
        <taxon>Alphaproteobacteria</taxon>
        <taxon>Rhodobacterales</taxon>
        <taxon>Paracoccaceae</taxon>
        <taxon>Algicella</taxon>
    </lineage>
</organism>
<protein>
    <recommendedName>
        <fullName evidence="5">Alpha/beta hydrolase</fullName>
    </recommendedName>
</protein>
<reference evidence="3 4" key="1">
    <citation type="submission" date="2019-12" db="EMBL/GenBank/DDBJ databases">
        <title>Complete genome sequence of Algicella marina strain 9Alg 56(T) isolated from the red alga Tichocarpus crinitus.</title>
        <authorList>
            <person name="Kim S.-G."/>
            <person name="Nedashkovskaya O.I."/>
        </authorList>
    </citation>
    <scope>NUCLEOTIDE SEQUENCE [LARGE SCALE GENOMIC DNA]</scope>
    <source>
        <strain evidence="3 4">9Alg 56</strain>
    </source>
</reference>
<keyword evidence="2" id="KW-0472">Membrane</keyword>
<feature type="transmembrane region" description="Helical" evidence="2">
    <location>
        <begin position="111"/>
        <end position="131"/>
    </location>
</feature>
<keyword evidence="2" id="KW-1133">Transmembrane helix</keyword>
<dbReference type="RefSeq" id="WP_161861158.1">
    <property type="nucleotide sequence ID" value="NZ_CP046620.1"/>
</dbReference>
<dbReference type="Proteomes" id="UP000464495">
    <property type="component" value="Chromosome"/>
</dbReference>
<dbReference type="InterPro" id="IPR029058">
    <property type="entry name" value="AB_hydrolase_fold"/>
</dbReference>
<name>A0A6P1SZY3_9RHOB</name>
<keyword evidence="2" id="KW-0812">Transmembrane</keyword>
<accession>A0A6P1SZY3</accession>
<sequence length="423" mass="47211">MAHAQANALPPEAATEASQPQEVRRRHVFYVPGFDPMGARRYRELYRTHSARQAEISGYEIAVSAAPKQAGNYAWSVSSEIEGQKTETIVEFLEWSDLVRQTMNRNTLHALWTWAWTGTWFLWSGAVRAWASLHRKILIPGLYPYLTILAQLLAGLLVGLAAGGLAAAFGLATPAVRAVALVAGVAATAAILRYFRKRDQKHYIYYLLFMLAYAAVRAQKRPKMMLDREDAFARRIAEVLRTGEADEVLVVGHSAGGYVAVPIVAKLVRMPGLPLERLGLLTLAHVIPLTSFLKGAGDMRADLNILSKTPEITWLDVSAPGDGGCFPLSDPVATCGAADDDQIWPKVISAAFSMTLSEEKQDPKTFTFFERHFQYIYAFDYPREYDYFRITAGPMTLRTRFAHRDSTTSRITRVCTPYTDREQ</sequence>
<feature type="transmembrane region" description="Helical" evidence="2">
    <location>
        <begin position="143"/>
        <end position="169"/>
    </location>
</feature>
<evidence type="ECO:0000256" key="1">
    <source>
        <dbReference type="SAM" id="MobiDB-lite"/>
    </source>
</evidence>
<dbReference type="EMBL" id="CP046620">
    <property type="protein sequence ID" value="QHQ34589.1"/>
    <property type="molecule type" value="Genomic_DNA"/>
</dbReference>
<evidence type="ECO:0000256" key="2">
    <source>
        <dbReference type="SAM" id="Phobius"/>
    </source>
</evidence>
<proteinExistence type="predicted"/>
<dbReference type="AlphaFoldDB" id="A0A6P1SZY3"/>
<gene>
    <name evidence="3" type="ORF">GO499_04975</name>
</gene>
<dbReference type="SUPFAM" id="SSF53474">
    <property type="entry name" value="alpha/beta-Hydrolases"/>
    <property type="match status" value="1"/>
</dbReference>
<dbReference type="KEGG" id="amaq:GO499_04975"/>
<evidence type="ECO:0000313" key="3">
    <source>
        <dbReference type="EMBL" id="QHQ34589.1"/>
    </source>
</evidence>
<evidence type="ECO:0008006" key="5">
    <source>
        <dbReference type="Google" id="ProtNLM"/>
    </source>
</evidence>
<keyword evidence="4" id="KW-1185">Reference proteome</keyword>
<feature type="region of interest" description="Disordered" evidence="1">
    <location>
        <begin position="1"/>
        <end position="21"/>
    </location>
</feature>
<evidence type="ECO:0000313" key="4">
    <source>
        <dbReference type="Proteomes" id="UP000464495"/>
    </source>
</evidence>
<feature type="transmembrane region" description="Helical" evidence="2">
    <location>
        <begin position="202"/>
        <end position="218"/>
    </location>
</feature>
<feature type="transmembrane region" description="Helical" evidence="2">
    <location>
        <begin position="175"/>
        <end position="195"/>
    </location>
</feature>